<organism evidence="2 3">
    <name type="scientific">Empedobacter brevis</name>
    <dbReference type="NCBI Taxonomy" id="247"/>
    <lineage>
        <taxon>Bacteria</taxon>
        <taxon>Pseudomonadati</taxon>
        <taxon>Bacteroidota</taxon>
        <taxon>Flavobacteriia</taxon>
        <taxon>Flavobacteriales</taxon>
        <taxon>Weeksellaceae</taxon>
        <taxon>Empedobacter</taxon>
    </lineage>
</organism>
<protein>
    <recommendedName>
        <fullName evidence="1">Nucleotide modification associated domain-containing protein</fullName>
    </recommendedName>
</protein>
<feature type="domain" description="Nucleotide modification associated" evidence="1">
    <location>
        <begin position="1"/>
        <end position="207"/>
    </location>
</feature>
<evidence type="ECO:0000313" key="3">
    <source>
        <dbReference type="Proteomes" id="UP001170959"/>
    </source>
</evidence>
<dbReference type="RefSeq" id="WP_286492575.1">
    <property type="nucleotide sequence ID" value="NZ_JACAGJ010000003.1"/>
</dbReference>
<reference evidence="2" key="1">
    <citation type="submission" date="2020-06" db="EMBL/GenBank/DDBJ databases">
        <authorList>
            <person name="Dong N."/>
        </authorList>
    </citation>
    <scope>NUCLEOTIDE SEQUENCE</scope>
    <source>
        <strain evidence="2">R655-4</strain>
    </source>
</reference>
<evidence type="ECO:0000259" key="1">
    <source>
        <dbReference type="Pfam" id="PF18753"/>
    </source>
</evidence>
<evidence type="ECO:0000313" key="2">
    <source>
        <dbReference type="EMBL" id="MDM1072282.1"/>
    </source>
</evidence>
<dbReference type="EMBL" id="JACAGJ010000003">
    <property type="protein sequence ID" value="MDM1072282.1"/>
    <property type="molecule type" value="Genomic_DNA"/>
</dbReference>
<dbReference type="InterPro" id="IPR041180">
    <property type="entry name" value="Nmad2"/>
</dbReference>
<proteinExistence type="predicted"/>
<comment type="caution">
    <text evidence="2">The sequence shown here is derived from an EMBL/GenBank/DDBJ whole genome shotgun (WGS) entry which is preliminary data.</text>
</comment>
<sequence length="213" mass="24576">MLKLYTYVLDHDLGLAPNPFWGYCTLAVCKPKIRKSKKLSIGNWIIGTGSRALEKRYSRKKGVYVNNLIYAMEVNEIIKMEDYWNDSRFLIKRPNINGSLAKMYGDNIYSLKENGEWVQLNSAHSLLEGAINEKHLKADTGGINVLISNNFYYLGDNCVKIPEEFKHLICNGRGERCHEEDLCEDLINWIKRTHNKGVTGEPIDWTKYNQLTL</sequence>
<dbReference type="Proteomes" id="UP001170959">
    <property type="component" value="Unassembled WGS sequence"/>
</dbReference>
<gene>
    <name evidence="2" type="ORF">HX001_07220</name>
</gene>
<accession>A0AAJ1QE76</accession>
<dbReference type="AlphaFoldDB" id="A0AAJ1QE76"/>
<name>A0AAJ1QE76_9FLAO</name>
<dbReference type="Pfam" id="PF18753">
    <property type="entry name" value="Nmad2"/>
    <property type="match status" value="1"/>
</dbReference>
<reference evidence="2" key="2">
    <citation type="journal article" date="2022" name="Sci. Total Environ.">
        <title>Prevalence, transmission, and molecular epidemiology of tet(X)-positive bacteria among humans, animals, and environmental niches in China: An epidemiological, and genomic-based study.</title>
        <authorList>
            <person name="Dong N."/>
            <person name="Zeng Y."/>
            <person name="Cai C."/>
            <person name="Sun C."/>
            <person name="Lu J."/>
            <person name="Liu C."/>
            <person name="Zhou H."/>
            <person name="Sun Q."/>
            <person name="Shu L."/>
            <person name="Wang H."/>
            <person name="Wang Y."/>
            <person name="Wang S."/>
            <person name="Wu C."/>
            <person name="Chan E.W."/>
            <person name="Chen G."/>
            <person name="Shen Z."/>
            <person name="Chen S."/>
            <person name="Zhang R."/>
        </authorList>
    </citation>
    <scope>NUCLEOTIDE SEQUENCE</scope>
    <source>
        <strain evidence="2">R655-4</strain>
    </source>
</reference>